<keyword evidence="4" id="KW-0378">Hydrolase</keyword>
<proteinExistence type="predicted"/>
<dbReference type="InterPro" id="IPR027414">
    <property type="entry name" value="GH95_N_dom"/>
</dbReference>
<dbReference type="InterPro" id="IPR049053">
    <property type="entry name" value="AFCA-like_C"/>
</dbReference>
<dbReference type="AlphaFoldDB" id="A0A1I0Q1Q6"/>
<dbReference type="Gene3D" id="2.70.98.50">
    <property type="entry name" value="putative glycoside hydrolase family protein from bacillus halodurans"/>
    <property type="match status" value="1"/>
</dbReference>
<dbReference type="GO" id="GO:0004560">
    <property type="term" value="F:alpha-L-fucosidase activity"/>
    <property type="evidence" value="ECO:0007669"/>
    <property type="project" value="InterPro"/>
</dbReference>
<dbReference type="EMBL" id="FOIR01000002">
    <property type="protein sequence ID" value="SEW20886.1"/>
    <property type="molecule type" value="Genomic_DNA"/>
</dbReference>
<evidence type="ECO:0000313" key="4">
    <source>
        <dbReference type="EMBL" id="SEW20886.1"/>
    </source>
</evidence>
<dbReference type="Pfam" id="PF22124">
    <property type="entry name" value="Glyco_hydro_95_cat"/>
    <property type="match status" value="1"/>
</dbReference>
<dbReference type="PANTHER" id="PTHR31084:SF0">
    <property type="entry name" value="ALPHA-L-FUCOSIDASE 2"/>
    <property type="match status" value="1"/>
</dbReference>
<gene>
    <name evidence="4" type="ORF">SAMN05216290_1932</name>
</gene>
<dbReference type="PANTHER" id="PTHR31084">
    <property type="entry name" value="ALPHA-L-FUCOSIDASE 2"/>
    <property type="match status" value="1"/>
</dbReference>
<dbReference type="InterPro" id="IPR054363">
    <property type="entry name" value="GH95_cat"/>
</dbReference>
<feature type="domain" description="Glycosyl hydrolase family 95 catalytic" evidence="3">
    <location>
        <begin position="291"/>
        <end position="694"/>
    </location>
</feature>
<feature type="domain" description="Alpha fucosidase A-like C-terminal" evidence="2">
    <location>
        <begin position="699"/>
        <end position="771"/>
    </location>
</feature>
<evidence type="ECO:0000313" key="5">
    <source>
        <dbReference type="Proteomes" id="UP000199437"/>
    </source>
</evidence>
<dbReference type="Pfam" id="PF14498">
    <property type="entry name" value="Glyco_hyd_65N_2"/>
    <property type="match status" value="1"/>
</dbReference>
<sequence length="796" mass="89007">MGLILTKSTLLFAQTDLFQAPERGFTSWLPAPNWDHGLLSGNGTMGALVFGHPHDETIIMSQSQLYLPQDKSDELIDQASRLEEIRSLIRAGKYVEATKIPVELREAAGYSDQRDPFIPAFDIRVKQEYGNISKYVRATDFETGEAKTTWTDDNGTFQRTIFVSRADSIAVLRITGNAPINASIRFERRPVNWDQWAFVGEHVDEMKATVEDGWLTYKTSFKKHYEGSLEGYEGAGRLVLNGGRSKVVGNHIEIQNAKEVLLLIDIQPNYNYSKSLIPEVKEKLSAIQPVYEALLKRHKAVHGEIFNRVKLDLGGEAGDKRLHSEEILLKAQEGDVPLALIEKTFDAGRYNILSSTGTNPPNLQGIWSGTWTAAWASGFTHDGNLPSAMSVVMSGNMPELMSAYVGHLERYRSDFEDNAKRLFGARGVNLPGHTTTSGRPTDFNETWCLTFWTGGAGWAADIVYDYYRYTEDFDYLKTHAYPWMKSSALFYEDFLQEADGKIIFNPSYSPENNPANSNSQAVLNATMDVMIARQLLTNTIAAGKLLGEPKAQLKVWQRIHDKLPEYQVNEEGVLKEWIGGKYEDNYRHRHVSQLYTLYNDKDADILDHPELKMGAINLLEKKLEFRREEGGGEMAFGHVQLGLTAAHLGEASKALEAVNWLSSRYWSTGFGSFHNVGNLLNTDISGGLPAVMIQMLAYSEKGEIHLLPALPKEWSKGSLDGTLLRGQIELSSLSWNGNQVEAQLVSQVSQKVTIELPSQIEVATVDGVNVEQSENWLTVDLPAKKAINLSFILNNE</sequence>
<dbReference type="InterPro" id="IPR008928">
    <property type="entry name" value="6-hairpin_glycosidase_sf"/>
</dbReference>
<evidence type="ECO:0000259" key="2">
    <source>
        <dbReference type="Pfam" id="PF21307"/>
    </source>
</evidence>
<protein>
    <submittedName>
        <fullName evidence="4">Glycosyl hydrolase family 65, N-terminal domain</fullName>
    </submittedName>
</protein>
<keyword evidence="5" id="KW-1185">Reference proteome</keyword>
<dbReference type="SUPFAM" id="SSF48208">
    <property type="entry name" value="Six-hairpin glycosidases"/>
    <property type="match status" value="1"/>
</dbReference>
<accession>A0A1I0Q1Q6</accession>
<organism evidence="4 5">
    <name type="scientific">Roseivirga pacifica</name>
    <dbReference type="NCBI Taxonomy" id="1267423"/>
    <lineage>
        <taxon>Bacteria</taxon>
        <taxon>Pseudomonadati</taxon>
        <taxon>Bacteroidota</taxon>
        <taxon>Cytophagia</taxon>
        <taxon>Cytophagales</taxon>
        <taxon>Roseivirgaceae</taxon>
        <taxon>Roseivirga</taxon>
    </lineage>
</organism>
<evidence type="ECO:0000259" key="3">
    <source>
        <dbReference type="Pfam" id="PF22124"/>
    </source>
</evidence>
<dbReference type="InterPro" id="IPR016518">
    <property type="entry name" value="Alpha-L-fucosidase"/>
</dbReference>
<name>A0A1I0Q1Q6_9BACT</name>
<dbReference type="STRING" id="1267423.SAMN05216290_1932"/>
<dbReference type="Pfam" id="PF21307">
    <property type="entry name" value="Glyco_hydro_95_C"/>
    <property type="match status" value="1"/>
</dbReference>
<evidence type="ECO:0000259" key="1">
    <source>
        <dbReference type="Pfam" id="PF14498"/>
    </source>
</evidence>
<dbReference type="InterPro" id="IPR013780">
    <property type="entry name" value="Glyco_hydro_b"/>
</dbReference>
<dbReference type="PIRSF" id="PIRSF007663">
    <property type="entry name" value="UCP007663"/>
    <property type="match status" value="1"/>
</dbReference>
<feature type="domain" description="Glycosyl hydrolase family 95 N-terminal" evidence="1">
    <location>
        <begin position="30"/>
        <end position="271"/>
    </location>
</feature>
<dbReference type="GO" id="GO:0005975">
    <property type="term" value="P:carbohydrate metabolic process"/>
    <property type="evidence" value="ECO:0007669"/>
    <property type="project" value="InterPro"/>
</dbReference>
<dbReference type="Proteomes" id="UP000199437">
    <property type="component" value="Unassembled WGS sequence"/>
</dbReference>
<reference evidence="5" key="1">
    <citation type="submission" date="2016-10" db="EMBL/GenBank/DDBJ databases">
        <authorList>
            <person name="Varghese N."/>
            <person name="Submissions S."/>
        </authorList>
    </citation>
    <scope>NUCLEOTIDE SEQUENCE [LARGE SCALE GENOMIC DNA]</scope>
    <source>
        <strain evidence="5">CGMCC 1.12402</strain>
    </source>
</reference>
<dbReference type="Gene3D" id="2.60.40.1180">
    <property type="entry name" value="Golgi alpha-mannosidase II"/>
    <property type="match status" value="1"/>
</dbReference>